<dbReference type="PANTHER" id="PTHR35896">
    <property type="entry name" value="IG-LIKE DOMAIN-CONTAINING PROTEIN"/>
    <property type="match status" value="1"/>
</dbReference>
<protein>
    <submittedName>
        <fullName evidence="2">Uncharacterized protein</fullName>
    </submittedName>
</protein>
<keyword evidence="1" id="KW-0812">Transmembrane</keyword>
<name>A0A074Y3K2_AURSE</name>
<dbReference type="PANTHER" id="PTHR35896:SF3">
    <property type="entry name" value="MAJOR FACILITATOR SUPERFAMILY TRANSPORTER"/>
    <property type="match status" value="1"/>
</dbReference>
<evidence type="ECO:0000256" key="1">
    <source>
        <dbReference type="SAM" id="Phobius"/>
    </source>
</evidence>
<dbReference type="AlphaFoldDB" id="A0A074Y3K2"/>
<dbReference type="EMBL" id="KL584790">
    <property type="protein sequence ID" value="KEQ90519.1"/>
    <property type="molecule type" value="Genomic_DNA"/>
</dbReference>
<dbReference type="OrthoDB" id="3639104at2759"/>
<accession>A0A074Y3K2</accession>
<gene>
    <name evidence="2" type="ORF">AUEXF2481DRAFT_45078</name>
</gene>
<evidence type="ECO:0000313" key="3">
    <source>
        <dbReference type="Proteomes" id="UP000030641"/>
    </source>
</evidence>
<dbReference type="OMA" id="DVLSFCW"/>
<organism evidence="2 3">
    <name type="scientific">Aureobasidium subglaciale (strain EXF-2481)</name>
    <name type="common">Aureobasidium pullulans var. subglaciale</name>
    <dbReference type="NCBI Taxonomy" id="1043005"/>
    <lineage>
        <taxon>Eukaryota</taxon>
        <taxon>Fungi</taxon>
        <taxon>Dikarya</taxon>
        <taxon>Ascomycota</taxon>
        <taxon>Pezizomycotina</taxon>
        <taxon>Dothideomycetes</taxon>
        <taxon>Dothideomycetidae</taxon>
        <taxon>Dothideales</taxon>
        <taxon>Saccotheciaceae</taxon>
        <taxon>Aureobasidium</taxon>
    </lineage>
</organism>
<dbReference type="InterPro" id="IPR053008">
    <property type="entry name" value="Phomopsin_biosynth_assoc"/>
</dbReference>
<sequence length="227" mass="25564">MPQSEDGSDDLPLLYSELSEKDNGMNCWIADLPQRRRMIILASLLSFFATTSIMLGILAVAHRVLLSQPLLWEYSIGSQRPGTVSCGTSTAEAVSRGCMFDELQMSWMPQKCTRSYRDQYMVANDGGPFLYWIDRTGKELLDDPSLHAGNGSIFWTSRRNHIVHCQYNLYRLADVLRSGDYIGHDDGQTLSDHMHHCVMTMAEYALKAPAHQLDVTDIITEAGFAYC</sequence>
<keyword evidence="1" id="KW-0472">Membrane</keyword>
<dbReference type="InParanoid" id="A0A074Y3K2"/>
<feature type="transmembrane region" description="Helical" evidence="1">
    <location>
        <begin position="39"/>
        <end position="61"/>
    </location>
</feature>
<dbReference type="RefSeq" id="XP_013338970.1">
    <property type="nucleotide sequence ID" value="XM_013483516.1"/>
</dbReference>
<proteinExistence type="predicted"/>
<dbReference type="GeneID" id="25367851"/>
<dbReference type="HOGENOM" id="CLU_1124329_0_0_1"/>
<reference evidence="2 3" key="1">
    <citation type="journal article" date="2014" name="BMC Genomics">
        <title>Genome sequencing of four Aureobasidium pullulans varieties: biotechnological potential, stress tolerance, and description of new species.</title>
        <authorList>
            <person name="Gostin Ar C."/>
            <person name="Ohm R.A."/>
            <person name="Kogej T."/>
            <person name="Sonjak S."/>
            <person name="Turk M."/>
            <person name="Zajc J."/>
            <person name="Zalar P."/>
            <person name="Grube M."/>
            <person name="Sun H."/>
            <person name="Han J."/>
            <person name="Sharma A."/>
            <person name="Chiniquy J."/>
            <person name="Ngan C.Y."/>
            <person name="Lipzen A."/>
            <person name="Barry K."/>
            <person name="Grigoriev I.V."/>
            <person name="Gunde-Cimerman N."/>
        </authorList>
    </citation>
    <scope>NUCLEOTIDE SEQUENCE [LARGE SCALE GENOMIC DNA]</scope>
    <source>
        <strain evidence="2 3">EXF-2481</strain>
    </source>
</reference>
<dbReference type="Proteomes" id="UP000030641">
    <property type="component" value="Unassembled WGS sequence"/>
</dbReference>
<keyword evidence="1" id="KW-1133">Transmembrane helix</keyword>
<evidence type="ECO:0000313" key="2">
    <source>
        <dbReference type="EMBL" id="KEQ90519.1"/>
    </source>
</evidence>
<keyword evidence="3" id="KW-1185">Reference proteome</keyword>